<evidence type="ECO:0000313" key="1">
    <source>
        <dbReference type="EMBL" id="CUO59484.1"/>
    </source>
</evidence>
<dbReference type="Proteomes" id="UP000095606">
    <property type="component" value="Unassembled WGS sequence"/>
</dbReference>
<organism evidence="1 3">
    <name type="scientific">Bacteroides faecis</name>
    <dbReference type="NCBI Taxonomy" id="674529"/>
    <lineage>
        <taxon>Bacteria</taxon>
        <taxon>Pseudomonadati</taxon>
        <taxon>Bacteroidota</taxon>
        <taxon>Bacteroidia</taxon>
        <taxon>Bacteroidales</taxon>
        <taxon>Bacteroidaceae</taxon>
        <taxon>Bacteroides</taxon>
    </lineage>
</organism>
<dbReference type="RefSeq" id="WP_049702767.1">
    <property type="nucleotide sequence ID" value="NZ_JANUMG010000001.1"/>
</dbReference>
<accession>A0A174GAI9</accession>
<name>A0A174GAI9_9BACE</name>
<sequence length="80" mass="9014">MKRPQSNGLFEVAGGQEKERGFCCMKLITFLSANNVTDWDEWHGAHLSAMSGRCPYASQCPIHERTIAVVGRRPIQFSLF</sequence>
<gene>
    <name evidence="2" type="ORF">BFLFYP10_03293</name>
    <name evidence="1" type="ORF">ERS852461_00647</name>
</gene>
<evidence type="ECO:0000313" key="3">
    <source>
        <dbReference type="Proteomes" id="UP000095606"/>
    </source>
</evidence>
<dbReference type="AlphaFoldDB" id="A0A174GAI9"/>
<proteinExistence type="predicted"/>
<dbReference type="EMBL" id="CZAE01000002">
    <property type="protein sequence ID" value="CUO59484.1"/>
    <property type="molecule type" value="Genomic_DNA"/>
</dbReference>
<evidence type="ECO:0000313" key="2">
    <source>
        <dbReference type="EMBL" id="VYT43655.1"/>
    </source>
</evidence>
<accession>A0A6N2WMC0</accession>
<reference evidence="1 3" key="1">
    <citation type="submission" date="2015-09" db="EMBL/GenBank/DDBJ databases">
        <authorList>
            <consortium name="Pathogen Informatics"/>
        </authorList>
    </citation>
    <scope>NUCLEOTIDE SEQUENCE [LARGE SCALE GENOMIC DNA]</scope>
    <source>
        <strain evidence="1 3">2789STDY5834846</strain>
    </source>
</reference>
<dbReference type="EMBL" id="CACRSZ010000070">
    <property type="protein sequence ID" value="VYT43655.1"/>
    <property type="molecule type" value="Genomic_DNA"/>
</dbReference>
<reference evidence="2" key="2">
    <citation type="submission" date="2019-11" db="EMBL/GenBank/DDBJ databases">
        <authorList>
            <person name="Feng L."/>
        </authorList>
    </citation>
    <scope>NUCLEOTIDE SEQUENCE</scope>
    <source>
        <strain evidence="2">BfaecisLFYP10</strain>
    </source>
</reference>
<protein>
    <submittedName>
        <fullName evidence="1">Uncharacterized protein</fullName>
    </submittedName>
</protein>